<dbReference type="Pfam" id="PF00535">
    <property type="entry name" value="Glycos_transf_2"/>
    <property type="match status" value="1"/>
</dbReference>
<dbReference type="Proteomes" id="UP000324233">
    <property type="component" value="Chromosome"/>
</dbReference>
<dbReference type="Gene3D" id="3.90.550.10">
    <property type="entry name" value="Spore Coat Polysaccharide Biosynthesis Protein SpsA, Chain A"/>
    <property type="match status" value="1"/>
</dbReference>
<proteinExistence type="predicted"/>
<dbReference type="InterPro" id="IPR050834">
    <property type="entry name" value="Glycosyltransf_2"/>
</dbReference>
<reference evidence="2 3" key="1">
    <citation type="submission" date="2019-08" db="EMBL/GenBank/DDBJ databases">
        <title>Deep-cultivation of Planctomycetes and their phenomic and genomic characterization uncovers novel biology.</title>
        <authorList>
            <person name="Wiegand S."/>
            <person name="Jogler M."/>
            <person name="Boedeker C."/>
            <person name="Pinto D."/>
            <person name="Vollmers J."/>
            <person name="Rivas-Marin E."/>
            <person name="Kohn T."/>
            <person name="Peeters S.H."/>
            <person name="Heuer A."/>
            <person name="Rast P."/>
            <person name="Oberbeckmann S."/>
            <person name="Bunk B."/>
            <person name="Jeske O."/>
            <person name="Meyerdierks A."/>
            <person name="Storesund J.E."/>
            <person name="Kallscheuer N."/>
            <person name="Luecker S."/>
            <person name="Lage O.M."/>
            <person name="Pohl T."/>
            <person name="Merkel B.J."/>
            <person name="Hornburger P."/>
            <person name="Mueller R.-W."/>
            <person name="Bruemmer F."/>
            <person name="Labrenz M."/>
            <person name="Spormann A.M."/>
            <person name="Op den Camp H."/>
            <person name="Overmann J."/>
            <person name="Amann R."/>
            <person name="Jetten M.S.M."/>
            <person name="Mascher T."/>
            <person name="Medema M.H."/>
            <person name="Devos D.P."/>
            <person name="Kaster A.-K."/>
            <person name="Ovreas L."/>
            <person name="Rohde M."/>
            <person name="Galperin M.Y."/>
            <person name="Jogler C."/>
        </authorList>
    </citation>
    <scope>NUCLEOTIDE SEQUENCE [LARGE SCALE GENOMIC DNA]</scope>
    <source>
        <strain evidence="2 3">OJF2</strain>
    </source>
</reference>
<dbReference type="InterPro" id="IPR029044">
    <property type="entry name" value="Nucleotide-diphossugar_trans"/>
</dbReference>
<name>A0A5B9WAZ9_9BACT</name>
<dbReference type="CDD" id="cd00761">
    <property type="entry name" value="Glyco_tranf_GTA_type"/>
    <property type="match status" value="1"/>
</dbReference>
<keyword evidence="3" id="KW-1185">Reference proteome</keyword>
<dbReference type="KEGG" id="agv:OJF2_64400"/>
<evidence type="ECO:0000313" key="3">
    <source>
        <dbReference type="Proteomes" id="UP000324233"/>
    </source>
</evidence>
<dbReference type="PANTHER" id="PTHR43685:SF3">
    <property type="entry name" value="SLR2126 PROTEIN"/>
    <property type="match status" value="1"/>
</dbReference>
<dbReference type="PANTHER" id="PTHR43685">
    <property type="entry name" value="GLYCOSYLTRANSFERASE"/>
    <property type="match status" value="1"/>
</dbReference>
<dbReference type="AlphaFoldDB" id="A0A5B9WAZ9"/>
<organism evidence="2 3">
    <name type="scientific">Aquisphaera giovannonii</name>
    <dbReference type="NCBI Taxonomy" id="406548"/>
    <lineage>
        <taxon>Bacteria</taxon>
        <taxon>Pseudomonadati</taxon>
        <taxon>Planctomycetota</taxon>
        <taxon>Planctomycetia</taxon>
        <taxon>Isosphaerales</taxon>
        <taxon>Isosphaeraceae</taxon>
        <taxon>Aquisphaera</taxon>
    </lineage>
</organism>
<evidence type="ECO:0000313" key="2">
    <source>
        <dbReference type="EMBL" id="QEH37848.1"/>
    </source>
</evidence>
<evidence type="ECO:0000259" key="1">
    <source>
        <dbReference type="Pfam" id="PF00535"/>
    </source>
</evidence>
<dbReference type="SUPFAM" id="SSF53448">
    <property type="entry name" value="Nucleotide-diphospho-sugar transferases"/>
    <property type="match status" value="1"/>
</dbReference>
<protein>
    <submittedName>
        <fullName evidence="2">Chondroitin synthase</fullName>
    </submittedName>
</protein>
<dbReference type="InterPro" id="IPR001173">
    <property type="entry name" value="Glyco_trans_2-like"/>
</dbReference>
<gene>
    <name evidence="2" type="primary">kfoC</name>
    <name evidence="2" type="ORF">OJF2_64400</name>
</gene>
<accession>A0A5B9WAZ9</accession>
<dbReference type="EMBL" id="CP042997">
    <property type="protein sequence ID" value="QEH37848.1"/>
    <property type="molecule type" value="Genomic_DNA"/>
</dbReference>
<dbReference type="OrthoDB" id="153025at2"/>
<sequence length="320" mass="34833">MGVSIAIATHNRAGELELTLSSLSQLRTSTGDYEILVIDNASTDGSPEVVRALAPHFGGKLRYIRESQLGLSVARNRAIAEATYEIIGFLDDDVDVEPGWLEKIDAVFAQTDAAAVGGRALLAYPTARPPWLDEASEGLLTKVDLGMRRRSAQADELYGLNLCIRKDWIARVGGFRIDLGRVGGCLLSSEEAELLGRIVAAGGELLYEPTALVAHRVPPDRLRRRWFFSRIYWGKRGHAKMLPDGDVSCHELARVTWHVIRAIYITGRESIVHGLESGEAFRAGVSLAAKAGSWIGLGGRLWPKFRRGTDPVPVSPLGAA</sequence>
<dbReference type="RefSeq" id="WP_148597359.1">
    <property type="nucleotide sequence ID" value="NZ_CP042997.1"/>
</dbReference>
<feature type="domain" description="Glycosyltransferase 2-like" evidence="1">
    <location>
        <begin position="4"/>
        <end position="134"/>
    </location>
</feature>